<gene>
    <name evidence="2" type="ORF">D8674_010255</name>
</gene>
<organism evidence="2 3">
    <name type="scientific">Pyrus ussuriensis x Pyrus communis</name>
    <dbReference type="NCBI Taxonomy" id="2448454"/>
    <lineage>
        <taxon>Eukaryota</taxon>
        <taxon>Viridiplantae</taxon>
        <taxon>Streptophyta</taxon>
        <taxon>Embryophyta</taxon>
        <taxon>Tracheophyta</taxon>
        <taxon>Spermatophyta</taxon>
        <taxon>Magnoliopsida</taxon>
        <taxon>eudicotyledons</taxon>
        <taxon>Gunneridae</taxon>
        <taxon>Pentapetalae</taxon>
        <taxon>rosids</taxon>
        <taxon>fabids</taxon>
        <taxon>Rosales</taxon>
        <taxon>Rosaceae</taxon>
        <taxon>Amygdaloideae</taxon>
        <taxon>Maleae</taxon>
        <taxon>Pyrus</taxon>
    </lineage>
</organism>
<evidence type="ECO:0000313" key="2">
    <source>
        <dbReference type="EMBL" id="KAB2599984.1"/>
    </source>
</evidence>
<dbReference type="OrthoDB" id="605328at2759"/>
<evidence type="ECO:0000259" key="1">
    <source>
        <dbReference type="Pfam" id="PF07734"/>
    </source>
</evidence>
<dbReference type="PANTHER" id="PTHR35546">
    <property type="entry name" value="F-BOX PROTEIN INTERACTION DOMAIN PROTEIN-RELATED"/>
    <property type="match status" value="1"/>
</dbReference>
<protein>
    <submittedName>
        <fullName evidence="2">F-box protein</fullName>
    </submittedName>
</protein>
<reference evidence="3" key="2">
    <citation type="submission" date="2019-10" db="EMBL/GenBank/DDBJ databases">
        <title>A de novo genome assembly of a pear dwarfing rootstock.</title>
        <authorList>
            <person name="Wang F."/>
            <person name="Wang J."/>
            <person name="Li S."/>
            <person name="Zhang Y."/>
            <person name="Fang M."/>
            <person name="Ma L."/>
            <person name="Zhao Y."/>
            <person name="Jiang S."/>
        </authorList>
    </citation>
    <scope>NUCLEOTIDE SEQUENCE [LARGE SCALE GENOMIC DNA]</scope>
</reference>
<dbReference type="EMBL" id="SMOL01000753">
    <property type="protein sequence ID" value="KAB2599984.1"/>
    <property type="molecule type" value="Genomic_DNA"/>
</dbReference>
<reference evidence="2 3" key="3">
    <citation type="submission" date="2019-11" db="EMBL/GenBank/DDBJ databases">
        <title>A de novo genome assembly of a pear dwarfing rootstock.</title>
        <authorList>
            <person name="Wang F."/>
            <person name="Wang J."/>
            <person name="Li S."/>
            <person name="Zhang Y."/>
            <person name="Fang M."/>
            <person name="Ma L."/>
            <person name="Zhao Y."/>
            <person name="Jiang S."/>
        </authorList>
    </citation>
    <scope>NUCLEOTIDE SEQUENCE [LARGE SCALE GENOMIC DNA]</scope>
    <source>
        <strain evidence="2">S2</strain>
        <tissue evidence="2">Leaf</tissue>
    </source>
</reference>
<sequence>MCNGLCCYAEPHKDGSGPTYFVCNPASGQTRTARILEPQANWKLIAVNLAFDPLKSAFYNLIFVTEESRSLGSQKMIRIDIYSSETQSRRQVLVSVSSNAGFKNGVYWDGAIYWYHQQRNSMSYFDIEVGVCVEPQNG</sequence>
<dbReference type="AlphaFoldDB" id="A0A5N5FNZ1"/>
<dbReference type="Proteomes" id="UP000327157">
    <property type="component" value="Chromosome 13"/>
</dbReference>
<comment type="caution">
    <text evidence="2">The sequence shown here is derived from an EMBL/GenBank/DDBJ whole genome shotgun (WGS) entry which is preliminary data.</text>
</comment>
<evidence type="ECO:0000313" key="3">
    <source>
        <dbReference type="Proteomes" id="UP000327157"/>
    </source>
</evidence>
<name>A0A5N5FNZ1_9ROSA</name>
<proteinExistence type="predicted"/>
<keyword evidence="3" id="KW-1185">Reference proteome</keyword>
<feature type="domain" description="F-box associated beta-propeller type 1" evidence="1">
    <location>
        <begin position="2"/>
        <end position="121"/>
    </location>
</feature>
<dbReference type="InterPro" id="IPR006527">
    <property type="entry name" value="F-box-assoc_dom_typ1"/>
</dbReference>
<dbReference type="PANTHER" id="PTHR35546:SF25">
    <property type="entry name" value="F-BOX DOMAIN-CONTAINING PROTEIN"/>
    <property type="match status" value="1"/>
</dbReference>
<dbReference type="Pfam" id="PF07734">
    <property type="entry name" value="FBA_1"/>
    <property type="match status" value="1"/>
</dbReference>
<accession>A0A5N5FNZ1</accession>
<dbReference type="InterPro" id="IPR055290">
    <property type="entry name" value="At3g26010-like"/>
</dbReference>
<reference evidence="2 3" key="1">
    <citation type="submission" date="2019-09" db="EMBL/GenBank/DDBJ databases">
        <authorList>
            <person name="Ou C."/>
        </authorList>
    </citation>
    <scope>NUCLEOTIDE SEQUENCE [LARGE SCALE GENOMIC DNA]</scope>
    <source>
        <strain evidence="2">S2</strain>
        <tissue evidence="2">Leaf</tissue>
    </source>
</reference>